<evidence type="ECO:0000256" key="8">
    <source>
        <dbReference type="ARBA" id="ARBA00034617"/>
    </source>
</evidence>
<dbReference type="Gene3D" id="1.10.10.160">
    <property type="match status" value="1"/>
</dbReference>
<evidence type="ECO:0000256" key="11">
    <source>
        <dbReference type="RuleBase" id="RU364053"/>
    </source>
</evidence>
<keyword evidence="5 10" id="KW-0067">ATP-binding</keyword>
<dbReference type="SUPFAM" id="SSF52540">
    <property type="entry name" value="P-loop containing nucleoside triphosphate hydrolases"/>
    <property type="match status" value="1"/>
</dbReference>
<evidence type="ECO:0000256" key="7">
    <source>
        <dbReference type="ARBA" id="ARBA00023235"/>
    </source>
</evidence>
<evidence type="ECO:0000256" key="4">
    <source>
        <dbReference type="ARBA" id="ARBA00022806"/>
    </source>
</evidence>
<evidence type="ECO:0000256" key="10">
    <source>
        <dbReference type="PROSITE-ProRule" id="PRU00560"/>
    </source>
</evidence>
<dbReference type="FunFam" id="1.10.486.10:FF:000003">
    <property type="entry name" value="ATP-dependent DNA helicase"/>
    <property type="match status" value="1"/>
</dbReference>
<dbReference type="GO" id="GO:0003677">
    <property type="term" value="F:DNA binding"/>
    <property type="evidence" value="ECO:0007669"/>
    <property type="project" value="UniProtKB-KW"/>
</dbReference>
<evidence type="ECO:0000256" key="3">
    <source>
        <dbReference type="ARBA" id="ARBA00022801"/>
    </source>
</evidence>
<dbReference type="Gene3D" id="3.40.50.300">
    <property type="entry name" value="P-loop containing nucleotide triphosphate hydrolases"/>
    <property type="match status" value="2"/>
</dbReference>
<proteinExistence type="inferred from homology"/>
<dbReference type="GO" id="GO:0005524">
    <property type="term" value="F:ATP binding"/>
    <property type="evidence" value="ECO:0007669"/>
    <property type="project" value="UniProtKB-UniRule"/>
</dbReference>
<feature type="domain" description="UvrD-like helicase C-terminal" evidence="13">
    <location>
        <begin position="291"/>
        <end position="565"/>
    </location>
</feature>
<evidence type="ECO:0000313" key="15">
    <source>
        <dbReference type="Proteomes" id="UP000186112"/>
    </source>
</evidence>
<feature type="domain" description="UvrD-like helicase ATP-binding" evidence="12">
    <location>
        <begin position="10"/>
        <end position="290"/>
    </location>
</feature>
<accession>A0A1U7M736</accession>
<keyword evidence="6 11" id="KW-0238">DNA-binding</keyword>
<dbReference type="InterPro" id="IPR013986">
    <property type="entry name" value="DExx_box_DNA_helicase_dom_sf"/>
</dbReference>
<evidence type="ECO:0000256" key="2">
    <source>
        <dbReference type="ARBA" id="ARBA00022741"/>
    </source>
</evidence>
<dbReference type="GO" id="GO:0005829">
    <property type="term" value="C:cytosol"/>
    <property type="evidence" value="ECO:0007669"/>
    <property type="project" value="TreeGrafter"/>
</dbReference>
<gene>
    <name evidence="14" type="primary">pcrA</name>
    <name evidence="14" type="ORF">TICRE_08340</name>
</gene>
<feature type="binding site" evidence="10">
    <location>
        <begin position="31"/>
        <end position="38"/>
    </location>
    <ligand>
        <name>ATP</name>
        <dbReference type="ChEBI" id="CHEBI:30616"/>
    </ligand>
</feature>
<dbReference type="InterPro" id="IPR014016">
    <property type="entry name" value="UvrD-like_ATP-bd"/>
</dbReference>
<evidence type="ECO:0000256" key="9">
    <source>
        <dbReference type="ARBA" id="ARBA00048988"/>
    </source>
</evidence>
<evidence type="ECO:0000256" key="1">
    <source>
        <dbReference type="ARBA" id="ARBA00009922"/>
    </source>
</evidence>
<dbReference type="PANTHER" id="PTHR11070:SF2">
    <property type="entry name" value="ATP-DEPENDENT DNA HELICASE SRS2"/>
    <property type="match status" value="1"/>
</dbReference>
<dbReference type="PROSITE" id="PS51198">
    <property type="entry name" value="UVRD_HELICASE_ATP_BIND"/>
    <property type="match status" value="1"/>
</dbReference>
<comment type="catalytic activity">
    <reaction evidence="9 11">
        <text>ATP + H2O = ADP + phosphate + H(+)</text>
        <dbReference type="Rhea" id="RHEA:13065"/>
        <dbReference type="ChEBI" id="CHEBI:15377"/>
        <dbReference type="ChEBI" id="CHEBI:15378"/>
        <dbReference type="ChEBI" id="CHEBI:30616"/>
        <dbReference type="ChEBI" id="CHEBI:43474"/>
        <dbReference type="ChEBI" id="CHEBI:456216"/>
        <dbReference type="EC" id="5.6.2.4"/>
    </reaction>
</comment>
<organism evidence="14 15">
    <name type="scientific">Tissierella creatinophila DSM 6911</name>
    <dbReference type="NCBI Taxonomy" id="1123403"/>
    <lineage>
        <taxon>Bacteria</taxon>
        <taxon>Bacillati</taxon>
        <taxon>Bacillota</taxon>
        <taxon>Tissierellia</taxon>
        <taxon>Tissierellales</taxon>
        <taxon>Tissierellaceae</taxon>
        <taxon>Tissierella</taxon>
    </lineage>
</organism>
<dbReference type="InterPro" id="IPR027417">
    <property type="entry name" value="P-loop_NTPase"/>
</dbReference>
<keyword evidence="4 10" id="KW-0347">Helicase</keyword>
<name>A0A1U7M736_TISCR</name>
<comment type="catalytic activity">
    <reaction evidence="8">
        <text>Couples ATP hydrolysis with the unwinding of duplex DNA by translocating in the 3'-5' direction.</text>
        <dbReference type="EC" id="5.6.2.4"/>
    </reaction>
</comment>
<dbReference type="PANTHER" id="PTHR11070">
    <property type="entry name" value="UVRD / RECB / PCRA DNA HELICASE FAMILY MEMBER"/>
    <property type="match status" value="1"/>
</dbReference>
<dbReference type="GO" id="GO:0006260">
    <property type="term" value="P:DNA replication"/>
    <property type="evidence" value="ECO:0007669"/>
    <property type="project" value="InterPro"/>
</dbReference>
<reference evidence="14 15" key="1">
    <citation type="submission" date="2016-02" db="EMBL/GenBank/DDBJ databases">
        <title>Genome sequence of Tissierella creatinophila DSM 6911.</title>
        <authorList>
            <person name="Poehlein A."/>
            <person name="Daniel R."/>
        </authorList>
    </citation>
    <scope>NUCLEOTIDE SEQUENCE [LARGE SCALE GENOMIC DNA]</scope>
    <source>
        <strain evidence="14 15">DSM 6911</strain>
    </source>
</reference>
<comment type="caution">
    <text evidence="14">The sequence shown here is derived from an EMBL/GenBank/DDBJ whole genome shotgun (WGS) entry which is preliminary data.</text>
</comment>
<dbReference type="NCBIfam" id="TIGR01073">
    <property type="entry name" value="pcrA"/>
    <property type="match status" value="1"/>
</dbReference>
<dbReference type="Proteomes" id="UP000186112">
    <property type="component" value="Unassembled WGS sequence"/>
</dbReference>
<dbReference type="InterPro" id="IPR005751">
    <property type="entry name" value="ATP-dep_DNA_helicase_PcrA"/>
</dbReference>
<dbReference type="CDD" id="cd18807">
    <property type="entry name" value="SF1_C_UvrD"/>
    <property type="match status" value="1"/>
</dbReference>
<dbReference type="Gene3D" id="1.10.486.10">
    <property type="entry name" value="PCRA, domain 4"/>
    <property type="match status" value="1"/>
</dbReference>
<protein>
    <recommendedName>
        <fullName evidence="11">ATP-dependent DNA helicase</fullName>
        <ecNumber evidence="11">5.6.2.4</ecNumber>
    </recommendedName>
</protein>
<sequence length="740" mass="85038">MDGERMDYLEGLNDRQRDAVLHTEGPLLIMAGAGSGKTRVVTHKIAYLIEEKGVYPSSILAITFTNKAASEMKDRVKELIDADVDKMWMGTFHSICVRILRRDIDRLGYDRSFTIYDRDDQITLMKECIKELNIDKTMYKESAVLSKISSLKDASIEPDSYINENYSEFRERTIGELYALYEKKLKKYNALDFDDLIIKTVVLLKENKDILEFYQNKFKHVFVDEYQDTNKIQYEFARLLSGKHENICVVGDSDQSIYGWRGADIGNILNFEKDFENSTVILLEQNYRSTPNILNVANKVIGNNFERQAKNLWTNREEGEKVVYEQLDYSEEEGHFIANKIHQLIYKGYKLKDIAVLYRTNAQSRTFEESFMKEELPYKIVGGLRFYDRKEVKDVIAYLKVLQNPNDNISIKRIINTPRRGVGLATISKIEEYAIEHGESFYGALLSLDEIDSLNARAKNSVSPFIDTMNVLMAKKEVMGLKDFIEEMISSIGYIEELKKEDTIEARTRIENIKEFISVALNFENINEDATLEDFLASVSLLSDVDKTVDENNLITLMTIHSAKGLEFKVVFVVGLEEGLFPSFRSLESDEDIEEERRLMYVALTRAEEVLFITNAKRRTIYGNTNYTLPSRFIEEMGDTIEKPEVKKANIQSKSADESLIRIKDFTMPNLNYNPAMMKKRNDGDKEVNIGDKVKHKKWGIGTVAMVKEREGDKELTIAFDKGGLKRLLLSIAPIEIIGG</sequence>
<dbReference type="InterPro" id="IPR000212">
    <property type="entry name" value="DNA_helicase_UvrD/REP"/>
</dbReference>
<evidence type="ECO:0000256" key="6">
    <source>
        <dbReference type="ARBA" id="ARBA00023125"/>
    </source>
</evidence>
<dbReference type="InterPro" id="IPR014017">
    <property type="entry name" value="DNA_helicase_UvrD-like_C"/>
</dbReference>
<dbReference type="EC" id="5.6.2.4" evidence="11"/>
<dbReference type="CDD" id="cd17932">
    <property type="entry name" value="DEXQc_UvrD"/>
    <property type="match status" value="1"/>
</dbReference>
<evidence type="ECO:0000256" key="5">
    <source>
        <dbReference type="ARBA" id="ARBA00022840"/>
    </source>
</evidence>
<dbReference type="Pfam" id="PF21196">
    <property type="entry name" value="PcrA_UvrD_tudor"/>
    <property type="match status" value="1"/>
</dbReference>
<keyword evidence="2 10" id="KW-0547">Nucleotide-binding</keyword>
<comment type="similarity">
    <text evidence="1 11">Belongs to the helicase family. UvrD subfamily.</text>
</comment>
<dbReference type="GO" id="GO:0033202">
    <property type="term" value="C:DNA helicase complex"/>
    <property type="evidence" value="ECO:0007669"/>
    <property type="project" value="TreeGrafter"/>
</dbReference>
<keyword evidence="3 10" id="KW-0378">Hydrolase</keyword>
<dbReference type="GO" id="GO:0016887">
    <property type="term" value="F:ATP hydrolysis activity"/>
    <property type="evidence" value="ECO:0007669"/>
    <property type="project" value="RHEA"/>
</dbReference>
<dbReference type="Pfam" id="PF13361">
    <property type="entry name" value="UvrD_C"/>
    <property type="match status" value="1"/>
</dbReference>
<dbReference type="EMBL" id="LTDM01000011">
    <property type="protein sequence ID" value="OLS03133.1"/>
    <property type="molecule type" value="Genomic_DNA"/>
</dbReference>
<dbReference type="Pfam" id="PF00580">
    <property type="entry name" value="UvrD-helicase"/>
    <property type="match status" value="1"/>
</dbReference>
<dbReference type="GO" id="GO:0000725">
    <property type="term" value="P:recombinational repair"/>
    <property type="evidence" value="ECO:0007669"/>
    <property type="project" value="TreeGrafter"/>
</dbReference>
<evidence type="ECO:0000313" key="14">
    <source>
        <dbReference type="EMBL" id="OLS03133.1"/>
    </source>
</evidence>
<dbReference type="PROSITE" id="PS51217">
    <property type="entry name" value="UVRD_HELICASE_CTER"/>
    <property type="match status" value="1"/>
</dbReference>
<evidence type="ECO:0000259" key="12">
    <source>
        <dbReference type="PROSITE" id="PS51198"/>
    </source>
</evidence>
<keyword evidence="15" id="KW-1185">Reference proteome</keyword>
<dbReference type="GO" id="GO:0043138">
    <property type="term" value="F:3'-5' DNA helicase activity"/>
    <property type="evidence" value="ECO:0007669"/>
    <property type="project" value="UniProtKB-EC"/>
</dbReference>
<evidence type="ECO:0000259" key="13">
    <source>
        <dbReference type="PROSITE" id="PS51217"/>
    </source>
</evidence>
<dbReference type="AlphaFoldDB" id="A0A1U7M736"/>
<keyword evidence="7" id="KW-0413">Isomerase</keyword>